<proteinExistence type="predicted"/>
<dbReference type="SUPFAM" id="SSF69318">
    <property type="entry name" value="Integrin alpha N-terminal domain"/>
    <property type="match status" value="2"/>
</dbReference>
<accession>A0A380SYM3</accession>
<feature type="region of interest" description="Disordered" evidence="2">
    <location>
        <begin position="2883"/>
        <end position="2903"/>
    </location>
</feature>
<dbReference type="InterPro" id="IPR025592">
    <property type="entry name" value="DUF4347"/>
</dbReference>
<evidence type="ECO:0000259" key="3">
    <source>
        <dbReference type="Pfam" id="PF13205"/>
    </source>
</evidence>
<dbReference type="EMBL" id="UIDD01000007">
    <property type="protein sequence ID" value="SUQ63077.1"/>
    <property type="molecule type" value="Genomic_DNA"/>
</dbReference>
<evidence type="ECO:0000256" key="2">
    <source>
        <dbReference type="SAM" id="MobiDB-lite"/>
    </source>
</evidence>
<dbReference type="InterPro" id="IPR013517">
    <property type="entry name" value="FG-GAP"/>
</dbReference>
<evidence type="ECO:0000313" key="6">
    <source>
        <dbReference type="Proteomes" id="UP000255177"/>
    </source>
</evidence>
<feature type="domain" description="DUF4347" evidence="4">
    <location>
        <begin position="86"/>
        <end position="246"/>
    </location>
</feature>
<organism evidence="5 6">
    <name type="scientific">Pseudomonas wadenswilerensis</name>
    <dbReference type="NCBI Taxonomy" id="1785161"/>
    <lineage>
        <taxon>Bacteria</taxon>
        <taxon>Pseudomonadati</taxon>
        <taxon>Pseudomonadota</taxon>
        <taxon>Gammaproteobacteria</taxon>
        <taxon>Pseudomonadales</taxon>
        <taxon>Pseudomonadaceae</taxon>
        <taxon>Pseudomonas</taxon>
    </lineage>
</organism>
<reference evidence="6" key="1">
    <citation type="submission" date="2018-07" db="EMBL/GenBank/DDBJ databases">
        <authorList>
            <person name="Blom J."/>
        </authorList>
    </citation>
    <scope>NUCLEOTIDE SEQUENCE [LARGE SCALE GENOMIC DNA]</scope>
    <source>
        <strain evidence="6">CCOS 864</strain>
    </source>
</reference>
<keyword evidence="1" id="KW-0732">Signal</keyword>
<feature type="compositionally biased region" description="Low complexity" evidence="2">
    <location>
        <begin position="2889"/>
        <end position="2903"/>
    </location>
</feature>
<dbReference type="Proteomes" id="UP000255177">
    <property type="component" value="Unassembled WGS sequence"/>
</dbReference>
<dbReference type="Pfam" id="PF13517">
    <property type="entry name" value="FG-GAP_3"/>
    <property type="match status" value="2"/>
</dbReference>
<dbReference type="PANTHER" id="PTHR44103:SF1">
    <property type="entry name" value="PROPROTEIN CONVERTASE P"/>
    <property type="match status" value="1"/>
</dbReference>
<evidence type="ECO:0000259" key="4">
    <source>
        <dbReference type="Pfam" id="PF14252"/>
    </source>
</evidence>
<protein>
    <submittedName>
        <fullName evidence="5">Halomucin</fullName>
    </submittedName>
</protein>
<keyword evidence="6" id="KW-1185">Reference proteome</keyword>
<gene>
    <name evidence="5" type="primary">hmu</name>
    <name evidence="5" type="ORF">CCOS864_02527</name>
</gene>
<dbReference type="InterPro" id="IPR032812">
    <property type="entry name" value="SbsA_Ig"/>
</dbReference>
<name>A0A380SYM3_9PSED</name>
<evidence type="ECO:0000256" key="1">
    <source>
        <dbReference type="ARBA" id="ARBA00022729"/>
    </source>
</evidence>
<sequence>MKFIERFKRQAAQQSTPLAGSGQAPLLFALEPRIMFDASVAVVAQEAVAEATAEPAKDSASAEHNAQAAPASADIGSQQAGQRHEVVFVDGQVKDSQQLINGLLAGTEVVILDPSKDGLQQMADYLKGRDGLDTIHLLSHGASGTVQLGNVWLDSSNLAEHSAALQGIGSALKADGDLMLYGCRVGKDSAGQAFVDQLAALTGADIAASVDDTGAQALGGNWTLERSSGVLQSASLGTQLSGYQSLLATSFSSGSTATFPAPLFGVRTVAGDFDGDGDADILYQTGGNGTAWQYARSNGDGTFTLLAQAASPFAGLSLGDTAGNNVFAEDFDGDGDIDLLVGVNGGQGNYFRNDGGSFSSQSNATFPSLSFAVRMVVGDYDNDGDADILYQTGGNGSAWQYALNNGNATFTHMAQAVSPFAGLSFADHNSNAYRVGDFDGDGDLDILTGVNGATGNYYRNDGGSFSSQSSATFPAPVFGARLVVGDFDSDGDTDILYQTGGNGTAWQYARSNGDGTFSIMAQAASPFAGVSLTDTSGTNYRVADFDGDGDVDLYAGINTSTGTYVIQNDRPPIVVSSTPSDNGVNVSPTANIVLTFNESVVKGSGNLYIVRTSDNAIVETIAVGSGQITGSGSTWTIDPSITLAMGTGYAIRFDSKTFADLDGAIFKGIKNNTTLNFTTLSNAVPVVGNLNGDSVGFNEGGTAVLIDAGSNATLSDADSADFNGGNVTVAIVANGVAGEDVLSVHNQGSGAGQIGVSGSNITYAGVTIGTWAGGTGGSNLVISLNASATPAVVEALLRNLTYSNSNTGDIASASRTVRVTVNDGDGGTSSNANVTVAITAINDAPTVVATPNNPTFTEGGGAADLFSGVTVSALEAGQNIDQLILTVGNLGNGSDELLVVDGTTIVLLNGTTGTTAGNSMSYLVNITGSTATVTLSKVGGITTAATQTLVDGLAYRNSSQTPDTTSRVVTLTSIRDTGGTSNGGVDTQVLAIASTVTVVAVNDAPTLSGGPYALPGTDENTTTSGVLVSTILGGLTYADDDAGALSGIALTGSSGNGTWQYSTDGLTWNAVGAVAGNAALLLSSSSYLRYVPDQGNGENVSLSFRAWDRSSGTASTNSTRNTADTSSNGGSLAFSSGIAQATLSVTTLNDAPVLTPAAPSLTPLSDGAINNAGQTVASVVGASISDVDSGALQGIAITGLTSGNGTWQYSLDGSTWNAVGSVAANSALLLRATDKVRFVPDGANGTTATLTYRAWDQSGLTAGQQGTKVDTALSGGTGAFSVASDTASVTVTAVNDAPQVTTSGGTTAFSEGNNVVSTPVIIDSGLTLADSDNATLASATVSITGNLQTAEDRLAFSNNPATMGNISASYNVATGELTLTSAGASATLAQWQAALRAVNYTNLSDAPSTANRTVSFQINDGSLDSTVATKTVSVTAVNDTPQVSAPATLSVSEDTATPVTGISFSDADSSTATVTFSVGSGTLSAISGGGVVVGGTGSARTLTGTIANINTFIAGSNLSFTTASNATANVTLMVSIDTASSATASTITTLQVTAVNDAPSISAPGSIAVNEDQPGAITGISFTDVDAGSGAVTVVLSVPSGSLNATSGSGVTVGGSGTGSLTLVGGLADINAFIAASQVNFLTAANSVANVTLTVAIDDGGNTGIDPGNSGTGTSEASSTTLTLAVTAINDAPFNSVPGTQSFAQDSVLVFNAGNGNLISISDVDAGSSALQVTLVANNGLITLSGIAGLSFTTGDGSADATMIFTGSLASINAALNGLSFSPTPGFNGPASLQIISNDQGFNGSGGAQIDTDTINLNVNPLNPLVSNVQVSNPNGGYKVGDVINVTVTFDQTVVVDTTGGAPSLLLETGLVDRLASYVSGSGSNTLTFSYVVQAGDLSADLDYTSTGALSLNGATIKSVHSDDAVLTLPTVGGANSIGGQDSIVIDGVAPTVTSVGVPANGSYVAGQHLDFTVNFSENMLVDTSGGTPRLAITLDTGATVYANYLSGSGTGALVFRLTVASGQLDSNGISVAGAIDSNGGALRDSVGNTAVPTLNGVGSTSGVLVDAIVPSVATVSVPAAGAYNSGDVLSFTVNTSEAVSVDTSGGTPRLLLDIGGVTRYATYVSGSGSGALLFQYTVQAGDNDSNGISVAGSLDLNGATVGDAAANPLTLTLNNLGSTASVLVDTVVPQATGIVRVDASPSAADSVRYTVTFDENVSGVDVADFTLVLTGNAAASIASVTQVDGHTYTVLVNGLSGAGSVRLDLNGSATGIADAAGNGLSGGLAGAVYSIDRVAPSITHVEVPGNGSYVAGQNLDFTVHLDETVVVDTTGGTPRIAVTLDTGGTVYANYVSGSGSTALVFRLTVASGQLDSNGISVAGTLQLNGATLRDGLGNDAGTPLNGLPSTSGVLVDAIVPSVATVSVPAAGAYNSGDVLSFTVNTSEAVIVDTSAGTPRLLLNIGGVTRHATYVSGSGTGALLFQYTVQAGNNDANGIGVAGTLDLNGGAVRDGAGNSLNLSLNNLGSTLSVRVDTVAPQVADIVRVDVSPVASSSVRYTVTFDESVSGVDNPDFELMFSGTASGHIASVTQLNGRTYTVLVDGLTGVGTLRLDLKDSGTAIVDLAGNDLSGGLQGSVYSIDRVAPSVTAVEVPASGTYVAGQSLDFTVHLDEAVLVDTADGLPRLAINLGNGKVAYADYLSGSGSTALVFRMTVSSGQQGNNGISVGSLIELNGGSLRDALGNDLKAELNNIGSTGAVLIDARAPRPSTITLDGPSPTAEQTLSFTLTFDEAVSGVDAGDFSVASTGSASGNVQSLVQVDARTYRISVANISGQGSLGLRLNALGSGIQDQAGNALAVSLTGPAYVINAQDAGDPEYRIKVPEPSTVPPSTLAQPQVPLLPTQPTTSPLLPTPLFEVRTLGSGIAPLGSLFIHNGASAPSFIAQVFASSNNPGEGTGTGFLGFGGGDGGVFGSSSFSDIFTRQIPSEATELSVFDGKQWRGGEGRGAPGAPTLGQQLQAMNEADQRPVRELALALAQPTQIGPRA</sequence>
<feature type="domain" description="SbsA Ig-like" evidence="3">
    <location>
        <begin position="569"/>
        <end position="679"/>
    </location>
</feature>
<feature type="region of interest" description="Disordered" evidence="2">
    <location>
        <begin position="54"/>
        <end position="76"/>
    </location>
</feature>
<dbReference type="RefSeq" id="WP_115086654.1">
    <property type="nucleotide sequence ID" value="NZ_CBCSFG010000023.1"/>
</dbReference>
<dbReference type="PANTHER" id="PTHR44103">
    <property type="entry name" value="PROPROTEIN CONVERTASE P"/>
    <property type="match status" value="1"/>
</dbReference>
<evidence type="ECO:0000313" key="5">
    <source>
        <dbReference type="EMBL" id="SUQ63077.1"/>
    </source>
</evidence>
<dbReference type="Pfam" id="PF13205">
    <property type="entry name" value="Big_5"/>
    <property type="match status" value="1"/>
</dbReference>
<dbReference type="Pfam" id="PF14252">
    <property type="entry name" value="DUF4347"/>
    <property type="match status" value="1"/>
</dbReference>
<dbReference type="InterPro" id="IPR028994">
    <property type="entry name" value="Integrin_alpha_N"/>
</dbReference>